<keyword evidence="3" id="KW-1185">Reference proteome</keyword>
<dbReference type="AlphaFoldDB" id="A0AAE0IUX2"/>
<evidence type="ECO:0000313" key="2">
    <source>
        <dbReference type="EMBL" id="KAK3331619.1"/>
    </source>
</evidence>
<reference evidence="2" key="2">
    <citation type="submission" date="2023-06" db="EMBL/GenBank/DDBJ databases">
        <authorList>
            <consortium name="Lawrence Berkeley National Laboratory"/>
            <person name="Haridas S."/>
            <person name="Hensen N."/>
            <person name="Bonometti L."/>
            <person name="Westerberg I."/>
            <person name="Brannstrom I.O."/>
            <person name="Guillou S."/>
            <person name="Cros-Aarteil S."/>
            <person name="Calhoun S."/>
            <person name="Kuo A."/>
            <person name="Mondo S."/>
            <person name="Pangilinan J."/>
            <person name="Riley R."/>
            <person name="Labutti K."/>
            <person name="Andreopoulos B."/>
            <person name="Lipzen A."/>
            <person name="Chen C."/>
            <person name="Yanf M."/>
            <person name="Daum C."/>
            <person name="Ng V."/>
            <person name="Clum A."/>
            <person name="Steindorff A."/>
            <person name="Ohm R."/>
            <person name="Martin F."/>
            <person name="Silar P."/>
            <person name="Natvig D."/>
            <person name="Lalanne C."/>
            <person name="Gautier V."/>
            <person name="Ament-Velasquez S.L."/>
            <person name="Kruys A."/>
            <person name="Hutchinson M.I."/>
            <person name="Powell A.J."/>
            <person name="Barry K."/>
            <person name="Miller A.N."/>
            <person name="Grigoriev I.V."/>
            <person name="Debuchy R."/>
            <person name="Gladieux P."/>
            <person name="Thoren M.H."/>
            <person name="Johannesson H."/>
        </authorList>
    </citation>
    <scope>NUCLEOTIDE SEQUENCE</scope>
    <source>
        <strain evidence="2">SMH4131-1</strain>
    </source>
</reference>
<protein>
    <submittedName>
        <fullName evidence="2">Uncharacterized protein</fullName>
    </submittedName>
</protein>
<dbReference type="Proteomes" id="UP001286456">
    <property type="component" value="Unassembled WGS sequence"/>
</dbReference>
<sequence length="154" mass="16648">MIDYTACAGCTCLTTKHRSPAVLASRHKLKSLCKRTCSHQRTIAPRDSDKTRIWNRDAGWAATEETTFCFICTDRQVGVASPAVFEVPAIRAPFGGGESLAFWVVGSDAVCGTARRAANIASCGRLRGFLFVSLCVCVCLLSGLPDFHELDCAE</sequence>
<evidence type="ECO:0000256" key="1">
    <source>
        <dbReference type="SAM" id="Phobius"/>
    </source>
</evidence>
<dbReference type="EMBL" id="JAUEPO010000002">
    <property type="protein sequence ID" value="KAK3331619.1"/>
    <property type="molecule type" value="Genomic_DNA"/>
</dbReference>
<keyword evidence="1" id="KW-1133">Transmembrane helix</keyword>
<keyword evidence="1" id="KW-0812">Transmembrane</keyword>
<keyword evidence="1" id="KW-0472">Membrane</keyword>
<comment type="caution">
    <text evidence="2">The sequence shown here is derived from an EMBL/GenBank/DDBJ whole genome shotgun (WGS) entry which is preliminary data.</text>
</comment>
<feature type="transmembrane region" description="Helical" evidence="1">
    <location>
        <begin position="126"/>
        <end position="144"/>
    </location>
</feature>
<proteinExistence type="predicted"/>
<gene>
    <name evidence="2" type="ORF">B0T19DRAFT_83795</name>
</gene>
<name>A0AAE0IUX2_9PEZI</name>
<organism evidence="2 3">
    <name type="scientific">Cercophora scortea</name>
    <dbReference type="NCBI Taxonomy" id="314031"/>
    <lineage>
        <taxon>Eukaryota</taxon>
        <taxon>Fungi</taxon>
        <taxon>Dikarya</taxon>
        <taxon>Ascomycota</taxon>
        <taxon>Pezizomycotina</taxon>
        <taxon>Sordariomycetes</taxon>
        <taxon>Sordariomycetidae</taxon>
        <taxon>Sordariales</taxon>
        <taxon>Lasiosphaeriaceae</taxon>
        <taxon>Cercophora</taxon>
    </lineage>
</organism>
<accession>A0AAE0IUX2</accession>
<reference evidence="2" key="1">
    <citation type="journal article" date="2023" name="Mol. Phylogenet. Evol.">
        <title>Genome-scale phylogeny and comparative genomics of the fungal order Sordariales.</title>
        <authorList>
            <person name="Hensen N."/>
            <person name="Bonometti L."/>
            <person name="Westerberg I."/>
            <person name="Brannstrom I.O."/>
            <person name="Guillou S."/>
            <person name="Cros-Aarteil S."/>
            <person name="Calhoun S."/>
            <person name="Haridas S."/>
            <person name="Kuo A."/>
            <person name="Mondo S."/>
            <person name="Pangilinan J."/>
            <person name="Riley R."/>
            <person name="LaButti K."/>
            <person name="Andreopoulos B."/>
            <person name="Lipzen A."/>
            <person name="Chen C."/>
            <person name="Yan M."/>
            <person name="Daum C."/>
            <person name="Ng V."/>
            <person name="Clum A."/>
            <person name="Steindorff A."/>
            <person name="Ohm R.A."/>
            <person name="Martin F."/>
            <person name="Silar P."/>
            <person name="Natvig D.O."/>
            <person name="Lalanne C."/>
            <person name="Gautier V."/>
            <person name="Ament-Velasquez S.L."/>
            <person name="Kruys A."/>
            <person name="Hutchinson M.I."/>
            <person name="Powell A.J."/>
            <person name="Barry K."/>
            <person name="Miller A.N."/>
            <person name="Grigoriev I.V."/>
            <person name="Debuchy R."/>
            <person name="Gladieux P."/>
            <person name="Hiltunen Thoren M."/>
            <person name="Johannesson H."/>
        </authorList>
    </citation>
    <scope>NUCLEOTIDE SEQUENCE</scope>
    <source>
        <strain evidence="2">SMH4131-1</strain>
    </source>
</reference>
<evidence type="ECO:0000313" key="3">
    <source>
        <dbReference type="Proteomes" id="UP001286456"/>
    </source>
</evidence>